<feature type="transmembrane region" description="Helical" evidence="1">
    <location>
        <begin position="12"/>
        <end position="29"/>
    </location>
</feature>
<dbReference type="EMBL" id="JEMY01000005">
    <property type="protein sequence ID" value="EXI90545.1"/>
    <property type="molecule type" value="Genomic_DNA"/>
</dbReference>
<keyword evidence="1" id="KW-1133">Transmembrane helix</keyword>
<evidence type="ECO:0000256" key="1">
    <source>
        <dbReference type="SAM" id="Phobius"/>
    </source>
</evidence>
<evidence type="ECO:0000313" key="2">
    <source>
        <dbReference type="EMBL" id="EXI90545.1"/>
    </source>
</evidence>
<dbReference type="Pfam" id="PF14348">
    <property type="entry name" value="DtrJ-like"/>
    <property type="match status" value="1"/>
</dbReference>
<keyword evidence="3" id="KW-1185">Reference proteome</keyword>
<evidence type="ECO:0008006" key="4">
    <source>
        <dbReference type="Google" id="ProtNLM"/>
    </source>
</evidence>
<organism evidence="2 3">
    <name type="scientific">Accumulibacter regalis</name>
    <dbReference type="NCBI Taxonomy" id="522306"/>
    <lineage>
        <taxon>Bacteria</taxon>
        <taxon>Pseudomonadati</taxon>
        <taxon>Pseudomonadota</taxon>
        <taxon>Betaproteobacteria</taxon>
        <taxon>Candidatus Accumulibacter</taxon>
    </lineage>
</organism>
<keyword evidence="1" id="KW-0812">Transmembrane</keyword>
<keyword evidence="1" id="KW-0472">Membrane</keyword>
<feature type="transmembrane region" description="Helical" evidence="1">
    <location>
        <begin position="156"/>
        <end position="174"/>
    </location>
</feature>
<feature type="transmembrane region" description="Helical" evidence="1">
    <location>
        <begin position="180"/>
        <end position="198"/>
    </location>
</feature>
<sequence>MRPARTDNAWSTFIAVALFLLMAATWAFIPPTVIRNAWIAERAEVYAIAGKGESAVYGRTLADLEKSLASDFRSFIVGAQSTGQGPFGSSDLSAWAQGRIVATWLWIGLVAYRLQVLMGWLVPGIPLVMAAYSDGQLVREIRKYSFVAQSPIRHSLGVRVLWAVLVVLVVWMIVPLPMHSLLPPLLIVAISYALWLWVSNLQKRL</sequence>
<name>A0A011QNE6_ACCRE</name>
<proteinExistence type="predicted"/>
<dbReference type="InterPro" id="IPR022266">
    <property type="entry name" value="DtrJ-like"/>
</dbReference>
<dbReference type="PATRIC" id="fig|1454004.3.peg.765"/>
<comment type="caution">
    <text evidence="2">The sequence shown here is derived from an EMBL/GenBank/DDBJ whole genome shotgun (WGS) entry which is preliminary data.</text>
</comment>
<accession>A0A011QNE6</accession>
<dbReference type="STRING" id="1454004.AW11_00739"/>
<dbReference type="AlphaFoldDB" id="A0A011QNE6"/>
<reference evidence="2" key="1">
    <citation type="submission" date="2014-02" db="EMBL/GenBank/DDBJ databases">
        <title>Expanding our view of genomic diversity in Candidatus Accumulibacter clades.</title>
        <authorList>
            <person name="Skennerton C.T."/>
            <person name="Barr J.J."/>
            <person name="Slater F.R."/>
            <person name="Bond P.L."/>
            <person name="Tyson G.W."/>
        </authorList>
    </citation>
    <scope>NUCLEOTIDE SEQUENCE [LARGE SCALE GENOMIC DNA]</scope>
</reference>
<dbReference type="Proteomes" id="UP000022141">
    <property type="component" value="Unassembled WGS sequence"/>
</dbReference>
<protein>
    <recommendedName>
        <fullName evidence="4">DUF4400 domain-containing protein</fullName>
    </recommendedName>
</protein>
<gene>
    <name evidence="2" type="ORF">AW11_00739</name>
</gene>
<evidence type="ECO:0000313" key="3">
    <source>
        <dbReference type="Proteomes" id="UP000022141"/>
    </source>
</evidence>